<dbReference type="PROSITE" id="PS50005">
    <property type="entry name" value="TPR"/>
    <property type="match status" value="2"/>
</dbReference>
<proteinExistence type="predicted"/>
<name>A0A485M4A2_9ZZZZ</name>
<feature type="compositionally biased region" description="Acidic residues" evidence="1">
    <location>
        <begin position="381"/>
        <end position="394"/>
    </location>
</feature>
<dbReference type="InterPro" id="IPR011990">
    <property type="entry name" value="TPR-like_helical_dom_sf"/>
</dbReference>
<dbReference type="Pfam" id="PF14559">
    <property type="entry name" value="TPR_19"/>
    <property type="match status" value="1"/>
</dbReference>
<protein>
    <submittedName>
        <fullName evidence="2">Uncharacterized protein</fullName>
    </submittedName>
</protein>
<dbReference type="EMBL" id="CAADRM010000144">
    <property type="protein sequence ID" value="VFU18147.1"/>
    <property type="molecule type" value="Genomic_DNA"/>
</dbReference>
<dbReference type="InterPro" id="IPR019734">
    <property type="entry name" value="TPR_rpt"/>
</dbReference>
<dbReference type="AlphaFoldDB" id="A0A485M4A2"/>
<accession>A0A485M4A2</accession>
<dbReference type="SMART" id="SM00028">
    <property type="entry name" value="TPR"/>
    <property type="match status" value="2"/>
</dbReference>
<reference evidence="2" key="1">
    <citation type="submission" date="2019-03" db="EMBL/GenBank/DDBJ databases">
        <authorList>
            <person name="Hao L."/>
        </authorList>
    </citation>
    <scope>NUCLEOTIDE SEQUENCE</scope>
</reference>
<dbReference type="SUPFAM" id="SSF48452">
    <property type="entry name" value="TPR-like"/>
    <property type="match status" value="1"/>
</dbReference>
<feature type="compositionally biased region" description="Acidic residues" evidence="1">
    <location>
        <begin position="348"/>
        <end position="370"/>
    </location>
</feature>
<dbReference type="Gene3D" id="1.25.40.10">
    <property type="entry name" value="Tetratricopeptide repeat domain"/>
    <property type="match status" value="1"/>
</dbReference>
<feature type="region of interest" description="Disordered" evidence="1">
    <location>
        <begin position="347"/>
        <end position="402"/>
    </location>
</feature>
<organism evidence="2">
    <name type="scientific">anaerobic digester metagenome</name>
    <dbReference type="NCBI Taxonomy" id="1263854"/>
    <lineage>
        <taxon>unclassified sequences</taxon>
        <taxon>metagenomes</taxon>
        <taxon>ecological metagenomes</taxon>
    </lineage>
</organism>
<feature type="region of interest" description="Disordered" evidence="1">
    <location>
        <begin position="309"/>
        <end position="332"/>
    </location>
</feature>
<gene>
    <name evidence="2" type="ORF">SCFA_770033</name>
</gene>
<sequence length="509" mass="55454">MTISILKKGKMPSRKAYTLVNAGRRAWGRTKATLGILVLLLFLGACLIPPPAQGAGRDQSPKELFDRGEFDRAYQEYHRLFLSDPGNPEINFSLGRAAFEAGDFEAAVMAFERVLMARPDAVRVKLEIGRCYFHLGSLEAAKRYFDEIMAVDPLPSRSGPISRNTSMPSVRPERSISYRPGSRWASISMITSTPRRQARSSRSPTCWATCFQSQWTMRRASEMVVVEHVWDVEDRNGAMKTQVKEGVFRIMGGAIAKESPQSFITVTPAATIGIRGSMFAGRVDGGRLTVVFEGGRGIDVANDASAVSITRPGFGTSIPAMGVPPESPKRFSAQDLSDLNRDLALGEQESEDGAPPLEQEDEQDRDEGDQEPSGNETGEGAGDEGTQESGETGDDCVTSFQETGGLKPRANYLFTEDPDYQFSDYFTWGYWEIACADPLSGADCHVRSPGSVWITGELTPSAVLQDLAAGGLVGEYIGKAQGSKIDTADALTRLHNGVTNIRVEFPRLP</sequence>
<evidence type="ECO:0000313" key="2">
    <source>
        <dbReference type="EMBL" id="VFU18147.1"/>
    </source>
</evidence>
<evidence type="ECO:0000256" key="1">
    <source>
        <dbReference type="SAM" id="MobiDB-lite"/>
    </source>
</evidence>